<dbReference type="Gene3D" id="1.10.10.10">
    <property type="entry name" value="Winged helix-like DNA-binding domain superfamily/Winged helix DNA-binding domain"/>
    <property type="match status" value="1"/>
</dbReference>
<evidence type="ECO:0000256" key="6">
    <source>
        <dbReference type="SAM" id="Coils"/>
    </source>
</evidence>
<dbReference type="GO" id="GO:0120230">
    <property type="term" value="F:recombinase activator activity"/>
    <property type="evidence" value="ECO:0007669"/>
    <property type="project" value="TreeGrafter"/>
</dbReference>
<dbReference type="GO" id="GO:0010774">
    <property type="term" value="P:meiotic strand invasion involved in reciprocal meiotic recombination"/>
    <property type="evidence" value="ECO:0007669"/>
    <property type="project" value="TreeGrafter"/>
</dbReference>
<sequence length="171" mass="19064">MEVETAANAEQSLRASHGGDGARHFREEEISIFRGLAQNRPLSAQNVADALQNINLEKAAVQKALDTLADSGKISFKEYGNQKIYIARKNQFNIPNTELQQQLGEVEKALSEVERAIKALESKLTLEQIHEKEPRLTMEKELGIEYDGGMGVSLQSFGGLLQQDKKRKRGQ</sequence>
<protein>
    <recommendedName>
        <fullName evidence="8">Homologous-pairing protein 2 winged helix domain-containing protein</fullName>
    </recommendedName>
</protein>
<dbReference type="GO" id="GO:0000709">
    <property type="term" value="P:meiotic joint molecule formation"/>
    <property type="evidence" value="ECO:0007669"/>
    <property type="project" value="TreeGrafter"/>
</dbReference>
<accession>A0A978UP02</accession>
<keyword evidence="6" id="KW-0175">Coiled coil</keyword>
<dbReference type="EMBL" id="JAEACU010000010">
    <property type="protein sequence ID" value="KAH7516554.1"/>
    <property type="molecule type" value="Genomic_DNA"/>
</dbReference>
<evidence type="ECO:0000256" key="4">
    <source>
        <dbReference type="ARBA" id="ARBA00023242"/>
    </source>
</evidence>
<evidence type="ECO:0000313" key="9">
    <source>
        <dbReference type="EMBL" id="KAH7516554.1"/>
    </source>
</evidence>
<dbReference type="GO" id="GO:0000794">
    <property type="term" value="C:condensed nuclear chromosome"/>
    <property type="evidence" value="ECO:0007669"/>
    <property type="project" value="TreeGrafter"/>
</dbReference>
<dbReference type="GO" id="GO:0120231">
    <property type="term" value="C:DNA recombinase auxiliary factor complex"/>
    <property type="evidence" value="ECO:0007669"/>
    <property type="project" value="TreeGrafter"/>
</dbReference>
<feature type="domain" description="Homologous-pairing protein 2 winged helix" evidence="8">
    <location>
        <begin position="38"/>
        <end position="87"/>
    </location>
</feature>
<dbReference type="Pfam" id="PF07106">
    <property type="entry name" value="WHD_TBPIP"/>
    <property type="match status" value="1"/>
</dbReference>
<keyword evidence="3" id="KW-0233">DNA recombination</keyword>
<dbReference type="PANTHER" id="PTHR15938">
    <property type="entry name" value="TBP-1 INTERACTING PROTEIN"/>
    <property type="match status" value="1"/>
</dbReference>
<dbReference type="GO" id="GO:0007129">
    <property type="term" value="P:homologous chromosome pairing at meiosis"/>
    <property type="evidence" value="ECO:0007669"/>
    <property type="project" value="TreeGrafter"/>
</dbReference>
<name>A0A978UP02_ZIZJJ</name>
<feature type="coiled-coil region" evidence="6">
    <location>
        <begin position="96"/>
        <end position="123"/>
    </location>
</feature>
<organism evidence="9 10">
    <name type="scientific">Ziziphus jujuba var. spinosa</name>
    <dbReference type="NCBI Taxonomy" id="714518"/>
    <lineage>
        <taxon>Eukaryota</taxon>
        <taxon>Viridiplantae</taxon>
        <taxon>Streptophyta</taxon>
        <taxon>Embryophyta</taxon>
        <taxon>Tracheophyta</taxon>
        <taxon>Spermatophyta</taxon>
        <taxon>Magnoliopsida</taxon>
        <taxon>eudicotyledons</taxon>
        <taxon>Gunneridae</taxon>
        <taxon>Pentapetalae</taxon>
        <taxon>rosids</taxon>
        <taxon>fabids</taxon>
        <taxon>Rosales</taxon>
        <taxon>Rhamnaceae</taxon>
        <taxon>Paliureae</taxon>
        <taxon>Ziziphus</taxon>
    </lineage>
</organism>
<evidence type="ECO:0000313" key="10">
    <source>
        <dbReference type="Proteomes" id="UP000813462"/>
    </source>
</evidence>
<dbReference type="InterPro" id="IPR010776">
    <property type="entry name" value="Hop2_WH_dom"/>
</dbReference>
<dbReference type="InterPro" id="IPR036390">
    <property type="entry name" value="WH_DNA-bd_sf"/>
</dbReference>
<evidence type="ECO:0000256" key="5">
    <source>
        <dbReference type="ARBA" id="ARBA00023254"/>
    </source>
</evidence>
<evidence type="ECO:0000256" key="1">
    <source>
        <dbReference type="ARBA" id="ARBA00004123"/>
    </source>
</evidence>
<gene>
    <name evidence="9" type="ORF">FEM48_Zijuj10G0147300</name>
</gene>
<dbReference type="AlphaFoldDB" id="A0A978UP02"/>
<dbReference type="InterPro" id="IPR036388">
    <property type="entry name" value="WH-like_DNA-bd_sf"/>
</dbReference>
<reference evidence="9" key="1">
    <citation type="journal article" date="2021" name="Front. Plant Sci.">
        <title>Chromosome-Scale Genome Assembly for Chinese Sour Jujube and Insights Into Its Genome Evolution and Domestication Signature.</title>
        <authorList>
            <person name="Shen L.-Y."/>
            <person name="Luo H."/>
            <person name="Wang X.-L."/>
            <person name="Wang X.-M."/>
            <person name="Qiu X.-J."/>
            <person name="Liu H."/>
            <person name="Zhou S.-S."/>
            <person name="Jia K.-H."/>
            <person name="Nie S."/>
            <person name="Bao Y.-T."/>
            <person name="Zhang R.-G."/>
            <person name="Yun Q.-Z."/>
            <person name="Chai Y.-H."/>
            <person name="Lu J.-Y."/>
            <person name="Li Y."/>
            <person name="Zhao S.-W."/>
            <person name="Mao J.-F."/>
            <person name="Jia S.-G."/>
            <person name="Mao Y.-M."/>
        </authorList>
    </citation>
    <scope>NUCLEOTIDE SEQUENCE</scope>
    <source>
        <strain evidence="9">AT0</strain>
        <tissue evidence="9">Leaf</tissue>
    </source>
</reference>
<dbReference type="Proteomes" id="UP000813462">
    <property type="component" value="Unassembled WGS sequence"/>
</dbReference>
<feature type="region of interest" description="Disordered" evidence="7">
    <location>
        <begin position="1"/>
        <end position="22"/>
    </location>
</feature>
<comment type="similarity">
    <text evidence="2">Belongs to the HOP2 family.</text>
</comment>
<evidence type="ECO:0000256" key="2">
    <source>
        <dbReference type="ARBA" id="ARBA00007922"/>
    </source>
</evidence>
<evidence type="ECO:0000256" key="7">
    <source>
        <dbReference type="SAM" id="MobiDB-lite"/>
    </source>
</evidence>
<evidence type="ECO:0000256" key="3">
    <source>
        <dbReference type="ARBA" id="ARBA00023172"/>
    </source>
</evidence>
<dbReference type="GO" id="GO:0003690">
    <property type="term" value="F:double-stranded DNA binding"/>
    <property type="evidence" value="ECO:0007669"/>
    <property type="project" value="TreeGrafter"/>
</dbReference>
<evidence type="ECO:0000259" key="8">
    <source>
        <dbReference type="Pfam" id="PF07106"/>
    </source>
</evidence>
<dbReference type="PANTHER" id="PTHR15938:SF0">
    <property type="entry name" value="HOMOLOGOUS-PAIRING PROTEIN 2 HOMOLOG"/>
    <property type="match status" value="1"/>
</dbReference>
<comment type="caution">
    <text evidence="9">The sequence shown here is derived from an EMBL/GenBank/DDBJ whole genome shotgun (WGS) entry which is preliminary data.</text>
</comment>
<keyword evidence="5" id="KW-0469">Meiosis</keyword>
<dbReference type="SUPFAM" id="SSF46785">
    <property type="entry name" value="Winged helix' DNA-binding domain"/>
    <property type="match status" value="1"/>
</dbReference>
<proteinExistence type="inferred from homology"/>
<comment type="subcellular location">
    <subcellularLocation>
        <location evidence="1">Nucleus</location>
    </subcellularLocation>
</comment>
<keyword evidence="4" id="KW-0539">Nucleus</keyword>